<evidence type="ECO:0000256" key="1">
    <source>
        <dbReference type="SAM" id="MobiDB-lite"/>
    </source>
</evidence>
<reference evidence="2 3" key="1">
    <citation type="submission" date="2016-11" db="EMBL/GenBank/DDBJ databases">
        <title>Paenibacillus species isolates.</title>
        <authorList>
            <person name="Beno S.M."/>
        </authorList>
    </citation>
    <scope>NUCLEOTIDE SEQUENCE [LARGE SCALE GENOMIC DNA]</scope>
    <source>
        <strain evidence="2 3">FSL H7-0443</strain>
    </source>
</reference>
<dbReference type="AlphaFoldDB" id="A0A1R0ZLD9"/>
<accession>A0A1R0ZLD9</accession>
<dbReference type="RefSeq" id="WP_076283473.1">
    <property type="nucleotide sequence ID" value="NZ_MPTW01000002.1"/>
</dbReference>
<proteinExistence type="predicted"/>
<gene>
    <name evidence="2" type="ORF">BSK65_04560</name>
</gene>
<sequence>MESETTGAGVHIFGVRHLSPGGAQHLLSFLHEIEPTAVLIEGPSDATPEIRHVINMTTKPPIAILAFTEEVPVRTALWPLALYSPEYQAMRWAEQQGAYTAFIDLPSSVVIALQDIRTKSRDSVEQSDESEVNNTVEKAPEEASLYDRVAELAGELDYDMYWERNFEHNTNKGAYQEAIISFSSQMRQISEENERHNNVIEYAHNTIREAYMRRQIQDTIAAGHQPNKIVVVCGAYHAAALADLASGMSDEEIDALPSLNSKLTLMPYTYYKLSSLSGYGAGNLAPHYYQMMWERMMNGSLEDLPNHYLSTVARYLRNTGTHRSTAEIIEAVRLAESLAALHGGSAPTLRDLRDAALTLLGRGELSVIAEALARTDIGTAIGELAEGISQTPIQDDLNRQLKRLKLEKYKTPVANDLELDLRENRRVSSEEAAYLDLNRSFLFHRLRLLGIDLVNIRASGQTGATWAEHWVMKWSPEVEIQVVESTLLGETIEIASAYVLQQKLDGSSTIAEASALIRTAYECGMIHQMEAGRQTLQRLAVDTRDVVQIAASIHELSLLIQYGDVRRIDTKPLIPLLEQLFRRACLFLLDASQCNDEASGEMLKAMNILNQAAIAHSEELDELLWIQELKHLSERDDCNPRLSGVACSILLERNAMTAQQCSEEVSRRLSPGIPAELGAGWFEGMSMRNRYVLLSRLSLWEQLNEYINSLDDEEFVRALVFLRRAFSTFERREKTMIAELLGELWGVNTEQAAEILTGELKEAEAKMIEDLNEFDFGDI</sequence>
<comment type="caution">
    <text evidence="2">The sequence shown here is derived from an EMBL/GenBank/DDBJ whole genome shotgun (WGS) entry which is preliminary data.</text>
</comment>
<protein>
    <submittedName>
        <fullName evidence="2">Uncharacterized protein</fullName>
    </submittedName>
</protein>
<name>A0A1R0ZLD9_9BACL</name>
<dbReference type="Proteomes" id="UP000187425">
    <property type="component" value="Unassembled WGS sequence"/>
</dbReference>
<dbReference type="Pfam" id="PF18934">
    <property type="entry name" value="DUF5682"/>
    <property type="match status" value="1"/>
</dbReference>
<evidence type="ECO:0000313" key="2">
    <source>
        <dbReference type="EMBL" id="OME73079.1"/>
    </source>
</evidence>
<dbReference type="InterPro" id="IPR043737">
    <property type="entry name" value="DUF5682"/>
</dbReference>
<dbReference type="EMBL" id="MPTW01000002">
    <property type="protein sequence ID" value="OME73079.1"/>
    <property type="molecule type" value="Genomic_DNA"/>
</dbReference>
<evidence type="ECO:0000313" key="3">
    <source>
        <dbReference type="Proteomes" id="UP000187425"/>
    </source>
</evidence>
<dbReference type="OrthoDB" id="9768066at2"/>
<organism evidence="2 3">
    <name type="scientific">Paenibacillus odorifer</name>
    <dbReference type="NCBI Taxonomy" id="189426"/>
    <lineage>
        <taxon>Bacteria</taxon>
        <taxon>Bacillati</taxon>
        <taxon>Bacillota</taxon>
        <taxon>Bacilli</taxon>
        <taxon>Bacillales</taxon>
        <taxon>Paenibacillaceae</taxon>
        <taxon>Paenibacillus</taxon>
    </lineage>
</organism>
<feature type="region of interest" description="Disordered" evidence="1">
    <location>
        <begin position="120"/>
        <end position="139"/>
    </location>
</feature>